<dbReference type="InterPro" id="IPR036396">
    <property type="entry name" value="Cyt_P450_sf"/>
</dbReference>
<evidence type="ECO:0000259" key="17">
    <source>
        <dbReference type="PROSITE" id="PS51384"/>
    </source>
</evidence>
<dbReference type="Pfam" id="PF00067">
    <property type="entry name" value="p450"/>
    <property type="match status" value="1"/>
</dbReference>
<keyword evidence="10 15" id="KW-0249">Electron transport</keyword>
<reference evidence="18 19" key="1">
    <citation type="submission" date="2024-03" db="EMBL/GenBank/DDBJ databases">
        <title>Novel species of the genus Variovorax.</title>
        <authorList>
            <person name="Liu Q."/>
            <person name="Xin Y.-H."/>
        </authorList>
    </citation>
    <scope>NUCLEOTIDE SEQUENCE [LARGE SCALE GENOMIC DNA]</scope>
    <source>
        <strain evidence="18 19">KACC 18900</strain>
    </source>
</reference>
<dbReference type="PRINTS" id="PR00371">
    <property type="entry name" value="FPNCR"/>
</dbReference>
<dbReference type="InterPro" id="IPR008254">
    <property type="entry name" value="Flavodoxin/NO_synth"/>
</dbReference>
<keyword evidence="8 15" id="KW-0274">FAD</keyword>
<comment type="catalytic activity">
    <reaction evidence="14 15">
        <text>2 oxidized [cytochrome P450] + NADPH = 2 reduced [cytochrome P450] + NADP(+) + H(+)</text>
        <dbReference type="Rhea" id="RHEA:24040"/>
        <dbReference type="Rhea" id="RHEA-COMP:14627"/>
        <dbReference type="Rhea" id="RHEA-COMP:14628"/>
        <dbReference type="ChEBI" id="CHEBI:15378"/>
        <dbReference type="ChEBI" id="CHEBI:55376"/>
        <dbReference type="ChEBI" id="CHEBI:57783"/>
        <dbReference type="ChEBI" id="CHEBI:58349"/>
        <dbReference type="ChEBI" id="CHEBI:60344"/>
        <dbReference type="EC" id="1.6.2.4"/>
    </reaction>
</comment>
<evidence type="ECO:0000256" key="10">
    <source>
        <dbReference type="ARBA" id="ARBA00022982"/>
    </source>
</evidence>
<dbReference type="Gene3D" id="2.40.30.10">
    <property type="entry name" value="Translation factors"/>
    <property type="match status" value="2"/>
</dbReference>
<dbReference type="Gene3D" id="3.40.50.80">
    <property type="entry name" value="Nucleotide-binding domain of ferredoxin-NADP reductase (FNR) module"/>
    <property type="match status" value="1"/>
</dbReference>
<dbReference type="PRINTS" id="PR00369">
    <property type="entry name" value="FLAVODOXIN"/>
</dbReference>
<dbReference type="Gene3D" id="1.20.990.10">
    <property type="entry name" value="NADPH-cytochrome p450 Reductase, Chain A, domain 3"/>
    <property type="match status" value="1"/>
</dbReference>
<dbReference type="InterPro" id="IPR001709">
    <property type="entry name" value="Flavoprot_Pyr_Nucl_cyt_Rdtase"/>
</dbReference>
<evidence type="ECO:0000313" key="18">
    <source>
        <dbReference type="EMBL" id="MEJ8849339.1"/>
    </source>
</evidence>
<evidence type="ECO:0000256" key="15">
    <source>
        <dbReference type="PIRNR" id="PIRNR000209"/>
    </source>
</evidence>
<dbReference type="SUPFAM" id="SSF48264">
    <property type="entry name" value="Cytochrome P450"/>
    <property type="match status" value="1"/>
</dbReference>
<dbReference type="InterPro" id="IPR029039">
    <property type="entry name" value="Flavoprotein-like_sf"/>
</dbReference>
<dbReference type="SUPFAM" id="SSF52343">
    <property type="entry name" value="Ferredoxin reductase-like, C-terminal NADP-linked domain"/>
    <property type="match status" value="1"/>
</dbReference>
<keyword evidence="9 15" id="KW-0521">NADP</keyword>
<dbReference type="InterPro" id="IPR017927">
    <property type="entry name" value="FAD-bd_FR_type"/>
</dbReference>
<keyword evidence="6 15" id="KW-0288">FMN</keyword>
<dbReference type="InterPro" id="IPR039261">
    <property type="entry name" value="FNR_nucleotide-bd"/>
</dbReference>
<dbReference type="Pfam" id="PF00258">
    <property type="entry name" value="Flavodoxin_1"/>
    <property type="match status" value="1"/>
</dbReference>
<dbReference type="InterPro" id="IPR023173">
    <property type="entry name" value="NADPH_Cyt_P450_Rdtase_alpha"/>
</dbReference>
<dbReference type="SUPFAM" id="SSF63380">
    <property type="entry name" value="Riboflavin synthase domain-like"/>
    <property type="match status" value="1"/>
</dbReference>
<keyword evidence="12 15" id="KW-0408">Iron</keyword>
<sequence length="1063" mass="117293">MKNKRPGSTVVPQPPMKLLLGNLGELDSKAPIQSMMRLAREYGPIYKLTLAGKDVHVISSQELVNELCDESRFVKRISGPLKEIRAFAGDGLFTAYNSEENWAKAHRLLMPAFGPLGVRSMFDRMVDIADQMFVKWERFGPSTAIDVVDNMTRLTLDTIALCAFDIRFNSFYQNEMHPFVSAMTGALEEAGMRGRRPNMVSGLMVATKRRYEADQALLAQVADQVIVERRADPKGLEKKDLLNVMMNGVDPVTGAKLSDENIRYQLVTFLIAGHETTSGLLSFACHLLLANPHVMLKAQAIVDEVLGNNHPRVEDLAKLRYIEQILQESLRLWPTAPAFSLKPIKDTQLGGQYALSSHDTALVLAPMLHRDQAVWGDDAEEFKPERFAPESAEKLPPNAWKPFGNGVRACIGRTFAMQEAQIVLAMMLQRFDIVQNDPGYQLEVAETLTIKPHGLMMRARARGTGLTMRSALPSVTQGARKDKVEEVQLQDDAPRLVVLYGSNTGSCEMFARRIAADAPRQGYAATVAEMDDFVGTLAADMTVIVVTASYEGQAPDNGKKFLSWVESRKAGELAGLRYAVFGCGNRQWARTYQAIPKRIDAAFAAAGGKELRERGETDAGGDFFGAFDAWYDTLWTDVGQALGRTVAEKAAAPTFDVEILASGRERALQLHELEQGVIVENRELVNISHPGARSKRHLQIALPEGMRYKAGDYLSVLPRNPEAIVARALKRFGLASDTQIVIHRQAGAAATLPGDYPVAAYDVLSGYVELAQPVTRAQVAQLAEATPCPPERKELERLAAEDVYESEVLGKRVSLLELLERAQSCDIGFARFLGMLPTLRPRQYSISSSPLANEAEASLTVALLDVPAMSGQGRFEGVASSYLARLQPGDRLSVAVRPSQSGFHPPADPRTPVVMVCAGTGVAPFRGFLQERAAQKAAGREVGRALLFFGVDDPDVDYLYRDQFAKWEAAGVVEMRPAFSAKPEGEVMFVQHRVWQDRIEIGNLFMEGAQFYVCGDGKRMAPAVRETFLKMYQRATKSDDATANEWADRMEHEHGRYVSDVFA</sequence>
<evidence type="ECO:0000256" key="9">
    <source>
        <dbReference type="ARBA" id="ARBA00022857"/>
    </source>
</evidence>
<keyword evidence="4 15" id="KW-0349">Heme</keyword>
<keyword evidence="5 15" id="KW-0285">Flavoprotein</keyword>
<dbReference type="PROSITE" id="PS00086">
    <property type="entry name" value="CYTOCHROME_P450"/>
    <property type="match status" value="1"/>
</dbReference>
<dbReference type="EC" id="1.6.2.4" evidence="15"/>
<dbReference type="InterPro" id="IPR003097">
    <property type="entry name" value="CysJ-like_FAD-binding"/>
</dbReference>
<proteinExistence type="inferred from homology"/>
<evidence type="ECO:0000256" key="3">
    <source>
        <dbReference type="ARBA" id="ARBA00022448"/>
    </source>
</evidence>
<evidence type="ECO:0000256" key="13">
    <source>
        <dbReference type="ARBA" id="ARBA00023033"/>
    </source>
</evidence>
<accession>A0ABU8WPK9</accession>
<comment type="similarity">
    <text evidence="2 15">In the N-terminal section; belongs to the cytochrome P450 family.</text>
</comment>
<evidence type="ECO:0000256" key="4">
    <source>
        <dbReference type="ARBA" id="ARBA00022617"/>
    </source>
</evidence>
<comment type="cofactor">
    <cofactor evidence="15">
        <name>FAD</name>
        <dbReference type="ChEBI" id="CHEBI:57692"/>
    </cofactor>
    <cofactor evidence="15">
        <name>FMN</name>
        <dbReference type="ChEBI" id="CHEBI:58210"/>
    </cofactor>
</comment>
<gene>
    <name evidence="18" type="ORF">WKW82_21985</name>
</gene>
<dbReference type="InterPro" id="IPR023206">
    <property type="entry name" value="Bifunctional_P450_P450_red"/>
</dbReference>
<dbReference type="SUPFAM" id="SSF52218">
    <property type="entry name" value="Flavoproteins"/>
    <property type="match status" value="1"/>
</dbReference>
<comment type="cofactor">
    <cofactor evidence="1 15">
        <name>heme</name>
        <dbReference type="ChEBI" id="CHEBI:30413"/>
    </cofactor>
</comment>
<feature type="domain" description="Flavodoxin-like" evidence="16">
    <location>
        <begin position="496"/>
        <end position="635"/>
    </location>
</feature>
<dbReference type="PROSITE" id="PS50902">
    <property type="entry name" value="FLAVODOXIN_LIKE"/>
    <property type="match status" value="1"/>
</dbReference>
<evidence type="ECO:0000256" key="12">
    <source>
        <dbReference type="ARBA" id="ARBA00023004"/>
    </source>
</evidence>
<protein>
    <recommendedName>
        <fullName evidence="15">Bifunctional cytochrome P450/NADPH--P450 reductase</fullName>
    </recommendedName>
    <domain>
        <recommendedName>
            <fullName evidence="15">Cytochrome P450</fullName>
            <ecNumber evidence="15">1.14.14.1</ecNumber>
        </recommendedName>
    </domain>
    <domain>
        <recommendedName>
            <fullName evidence="15">NADPH--cytochrome P450 reductase</fullName>
            <ecNumber evidence="15">1.6.2.4</ecNumber>
        </recommendedName>
    </domain>
</protein>
<dbReference type="PANTHER" id="PTHR19384:SF127">
    <property type="entry name" value="BIFUNCTIONAL CYTOCHROME P450_NADPH--P450 REDUCTASE"/>
    <property type="match status" value="1"/>
</dbReference>
<evidence type="ECO:0000256" key="11">
    <source>
        <dbReference type="ARBA" id="ARBA00023002"/>
    </source>
</evidence>
<dbReference type="RefSeq" id="WP_340344468.1">
    <property type="nucleotide sequence ID" value="NZ_JBBKZT010000010.1"/>
</dbReference>
<dbReference type="InterPro" id="IPR001433">
    <property type="entry name" value="OxRdtase_FAD/NAD-bd"/>
</dbReference>
<feature type="domain" description="FAD-binding FR-type" evidence="17">
    <location>
        <begin position="671"/>
        <end position="906"/>
    </location>
</feature>
<dbReference type="Pfam" id="PF00667">
    <property type="entry name" value="FAD_binding_1"/>
    <property type="match status" value="1"/>
</dbReference>
<keyword evidence="7 15" id="KW-0479">Metal-binding</keyword>
<dbReference type="PROSITE" id="PS51384">
    <property type="entry name" value="FAD_FR"/>
    <property type="match status" value="1"/>
</dbReference>
<dbReference type="InterPro" id="IPR001128">
    <property type="entry name" value="Cyt_P450"/>
</dbReference>
<keyword evidence="13 15" id="KW-0503">Monooxygenase</keyword>
<dbReference type="CDD" id="cd06206">
    <property type="entry name" value="bifunctional_CYPOR"/>
    <property type="match status" value="1"/>
</dbReference>
<organism evidence="18 19">
    <name type="scientific">Variovorax rhizosphaerae</name>
    <dbReference type="NCBI Taxonomy" id="1836200"/>
    <lineage>
        <taxon>Bacteria</taxon>
        <taxon>Pseudomonadati</taxon>
        <taxon>Pseudomonadota</taxon>
        <taxon>Betaproteobacteria</taxon>
        <taxon>Burkholderiales</taxon>
        <taxon>Comamonadaceae</taxon>
        <taxon>Variovorax</taxon>
    </lineage>
</organism>
<evidence type="ECO:0000256" key="8">
    <source>
        <dbReference type="ARBA" id="ARBA00022827"/>
    </source>
</evidence>
<evidence type="ECO:0000256" key="14">
    <source>
        <dbReference type="ARBA" id="ARBA00049342"/>
    </source>
</evidence>
<dbReference type="EC" id="1.14.14.1" evidence="15"/>
<dbReference type="InterPro" id="IPR001094">
    <property type="entry name" value="Flavdoxin-like"/>
</dbReference>
<evidence type="ECO:0000259" key="16">
    <source>
        <dbReference type="PROSITE" id="PS50902"/>
    </source>
</evidence>
<dbReference type="Gene3D" id="3.40.50.360">
    <property type="match status" value="1"/>
</dbReference>
<evidence type="ECO:0000256" key="6">
    <source>
        <dbReference type="ARBA" id="ARBA00022643"/>
    </source>
</evidence>
<dbReference type="EMBL" id="JBBKZT010000010">
    <property type="protein sequence ID" value="MEJ8849339.1"/>
    <property type="molecule type" value="Genomic_DNA"/>
</dbReference>
<keyword evidence="11 15" id="KW-0560">Oxidoreductase</keyword>
<comment type="catalytic activity">
    <reaction evidence="15">
        <text>an organic molecule + reduced [NADPH--hemoprotein reductase] + O2 = an alcohol + oxidized [NADPH--hemoprotein reductase] + H2O + H(+)</text>
        <dbReference type="Rhea" id="RHEA:17149"/>
        <dbReference type="Rhea" id="RHEA-COMP:11964"/>
        <dbReference type="Rhea" id="RHEA-COMP:11965"/>
        <dbReference type="ChEBI" id="CHEBI:15377"/>
        <dbReference type="ChEBI" id="CHEBI:15378"/>
        <dbReference type="ChEBI" id="CHEBI:15379"/>
        <dbReference type="ChEBI" id="CHEBI:30879"/>
        <dbReference type="ChEBI" id="CHEBI:57618"/>
        <dbReference type="ChEBI" id="CHEBI:58210"/>
        <dbReference type="ChEBI" id="CHEBI:142491"/>
        <dbReference type="EC" id="1.14.14.1"/>
    </reaction>
</comment>
<dbReference type="CDD" id="cd11068">
    <property type="entry name" value="CYP120A1"/>
    <property type="match status" value="1"/>
</dbReference>
<evidence type="ECO:0000256" key="1">
    <source>
        <dbReference type="ARBA" id="ARBA00001971"/>
    </source>
</evidence>
<keyword evidence="19" id="KW-1185">Reference proteome</keyword>
<keyword evidence="3 15" id="KW-0813">Transport</keyword>
<dbReference type="Proteomes" id="UP001385892">
    <property type="component" value="Unassembled WGS sequence"/>
</dbReference>
<evidence type="ECO:0000313" key="19">
    <source>
        <dbReference type="Proteomes" id="UP001385892"/>
    </source>
</evidence>
<dbReference type="PIRSF" id="PIRSF000209">
    <property type="entry name" value="Bifunctional_P450_P450R"/>
    <property type="match status" value="1"/>
</dbReference>
<evidence type="ECO:0000256" key="7">
    <source>
        <dbReference type="ARBA" id="ARBA00022723"/>
    </source>
</evidence>
<evidence type="ECO:0000256" key="2">
    <source>
        <dbReference type="ARBA" id="ARBA00010018"/>
    </source>
</evidence>
<dbReference type="Pfam" id="PF00175">
    <property type="entry name" value="NAD_binding_1"/>
    <property type="match status" value="1"/>
</dbReference>
<dbReference type="InterPro" id="IPR017938">
    <property type="entry name" value="Riboflavin_synthase-like_b-brl"/>
</dbReference>
<name>A0ABU8WPK9_9BURK</name>
<dbReference type="Gene3D" id="1.10.630.10">
    <property type="entry name" value="Cytochrome P450"/>
    <property type="match status" value="1"/>
</dbReference>
<dbReference type="PANTHER" id="PTHR19384">
    <property type="entry name" value="NITRIC OXIDE SYNTHASE-RELATED"/>
    <property type="match status" value="1"/>
</dbReference>
<evidence type="ECO:0000256" key="5">
    <source>
        <dbReference type="ARBA" id="ARBA00022630"/>
    </source>
</evidence>
<dbReference type="InterPro" id="IPR017972">
    <property type="entry name" value="Cyt_P450_CS"/>
</dbReference>
<comment type="caution">
    <text evidence="18">The sequence shown here is derived from an EMBL/GenBank/DDBJ whole genome shotgun (WGS) entry which is preliminary data.</text>
</comment>